<dbReference type="KEGG" id="acab:QRX50_18440"/>
<dbReference type="RefSeq" id="WP_285973171.1">
    <property type="nucleotide sequence ID" value="NZ_CP127294.1"/>
</dbReference>
<dbReference type="Proteomes" id="UP001236014">
    <property type="component" value="Chromosome"/>
</dbReference>
<name>A0A9Y2INR1_9PSEU</name>
<protein>
    <submittedName>
        <fullName evidence="2">Uncharacterized protein</fullName>
    </submittedName>
</protein>
<keyword evidence="1" id="KW-1133">Transmembrane helix</keyword>
<dbReference type="AlphaFoldDB" id="A0A9Y2INR1"/>
<dbReference type="EMBL" id="CP127294">
    <property type="protein sequence ID" value="WIX82606.1"/>
    <property type="molecule type" value="Genomic_DNA"/>
</dbReference>
<keyword evidence="1" id="KW-0472">Membrane</keyword>
<evidence type="ECO:0000313" key="3">
    <source>
        <dbReference type="Proteomes" id="UP001236014"/>
    </source>
</evidence>
<sequence>MPLLLVIGLALLAARIVRFSVVRLRPVSLSRAVAFLSWRRLASAPAAAAVLIGATAIPIALSV</sequence>
<keyword evidence="3" id="KW-1185">Reference proteome</keyword>
<evidence type="ECO:0000256" key="1">
    <source>
        <dbReference type="SAM" id="Phobius"/>
    </source>
</evidence>
<organism evidence="2 3">
    <name type="scientific">Amycolatopsis carbonis</name>
    <dbReference type="NCBI Taxonomy" id="715471"/>
    <lineage>
        <taxon>Bacteria</taxon>
        <taxon>Bacillati</taxon>
        <taxon>Actinomycetota</taxon>
        <taxon>Actinomycetes</taxon>
        <taxon>Pseudonocardiales</taxon>
        <taxon>Pseudonocardiaceae</taxon>
        <taxon>Amycolatopsis</taxon>
    </lineage>
</organism>
<feature type="transmembrane region" description="Helical" evidence="1">
    <location>
        <begin position="43"/>
        <end position="61"/>
    </location>
</feature>
<keyword evidence="1" id="KW-0812">Transmembrane</keyword>
<evidence type="ECO:0000313" key="2">
    <source>
        <dbReference type="EMBL" id="WIX82606.1"/>
    </source>
</evidence>
<proteinExistence type="predicted"/>
<reference evidence="2 3" key="1">
    <citation type="submission" date="2023-06" db="EMBL/GenBank/DDBJ databases">
        <authorList>
            <person name="Oyuntsetseg B."/>
            <person name="Kim S.B."/>
        </authorList>
    </citation>
    <scope>NUCLEOTIDE SEQUENCE [LARGE SCALE GENOMIC DNA]</scope>
    <source>
        <strain evidence="2 3">2-15</strain>
    </source>
</reference>
<gene>
    <name evidence="2" type="ORF">QRX50_18440</name>
</gene>
<accession>A0A9Y2INR1</accession>